<proteinExistence type="predicted"/>
<comment type="subcellular location">
    <subcellularLocation>
        <location evidence="1">Cell membrane</location>
        <topology evidence="1">Multi-pass membrane protein</topology>
    </subcellularLocation>
</comment>
<keyword evidence="8" id="KW-1185">Reference proteome</keyword>
<accession>A0ABS7QJP7</accession>
<feature type="transmembrane region" description="Helical" evidence="6">
    <location>
        <begin position="182"/>
        <end position="206"/>
    </location>
</feature>
<feature type="transmembrane region" description="Helical" evidence="6">
    <location>
        <begin position="218"/>
        <end position="242"/>
    </location>
</feature>
<dbReference type="InterPro" id="IPR017039">
    <property type="entry name" value="Virul_fac_BrkB"/>
</dbReference>
<feature type="transmembrane region" description="Helical" evidence="6">
    <location>
        <begin position="75"/>
        <end position="96"/>
    </location>
</feature>
<dbReference type="EMBL" id="JAINVZ010000001">
    <property type="protein sequence ID" value="MBY8883400.1"/>
    <property type="molecule type" value="Genomic_DNA"/>
</dbReference>
<keyword evidence="4 6" id="KW-1133">Transmembrane helix</keyword>
<evidence type="ECO:0000256" key="2">
    <source>
        <dbReference type="ARBA" id="ARBA00022475"/>
    </source>
</evidence>
<name>A0ABS7QJP7_9ACTN</name>
<keyword evidence="3 6" id="KW-0812">Transmembrane</keyword>
<feature type="transmembrane region" description="Helical" evidence="6">
    <location>
        <begin position="148"/>
        <end position="170"/>
    </location>
</feature>
<feature type="transmembrane region" description="Helical" evidence="6">
    <location>
        <begin position="117"/>
        <end position="136"/>
    </location>
</feature>
<evidence type="ECO:0000256" key="1">
    <source>
        <dbReference type="ARBA" id="ARBA00004651"/>
    </source>
</evidence>
<organism evidence="7 8">
    <name type="scientific">Streptantibioticus parmotrematis</name>
    <dbReference type="NCBI Taxonomy" id="2873249"/>
    <lineage>
        <taxon>Bacteria</taxon>
        <taxon>Bacillati</taxon>
        <taxon>Actinomycetota</taxon>
        <taxon>Actinomycetes</taxon>
        <taxon>Kitasatosporales</taxon>
        <taxon>Streptomycetaceae</taxon>
        <taxon>Streptantibioticus</taxon>
    </lineage>
</organism>
<sequence length="249" mass="26575">MTLRLWRVGRDIELMHRALGFSALGLVTLVPLLIVVAAASARGRQGFVAWLKAGLGVSGRSAQAVDQLFSAPSTVLSTATVLGLAALAVFGVTFVGSIQVGYERIWGVKSAPWHATWRQAIALGVLIGYVLIAANSRHLFAGTIVEPGLHISLTVVGGVVFFWWFQHFLLCERVPASRLLPGAVATVAGLVGLRFFSTWVFAPWIVSSAVSYGQIGTVLVVQSWLIGTGFVIYAGALFGWALREREASG</sequence>
<evidence type="ECO:0000313" key="8">
    <source>
        <dbReference type="Proteomes" id="UP001198565"/>
    </source>
</evidence>
<gene>
    <name evidence="7" type="ORF">K7472_00880</name>
</gene>
<evidence type="ECO:0000256" key="4">
    <source>
        <dbReference type="ARBA" id="ARBA00022989"/>
    </source>
</evidence>
<dbReference type="Pfam" id="PF03631">
    <property type="entry name" value="Virul_fac_BrkB"/>
    <property type="match status" value="1"/>
</dbReference>
<evidence type="ECO:0000256" key="5">
    <source>
        <dbReference type="ARBA" id="ARBA00023136"/>
    </source>
</evidence>
<reference evidence="7 8" key="1">
    <citation type="submission" date="2021-08" db="EMBL/GenBank/DDBJ databases">
        <title>Streptomyces sp. PTM05 isolated from lichen.</title>
        <authorList>
            <person name="Somphong A."/>
            <person name="Phongsopitanun W."/>
            <person name="Tanasupawat S."/>
        </authorList>
    </citation>
    <scope>NUCLEOTIDE SEQUENCE [LARGE SCALE GENOMIC DNA]</scope>
    <source>
        <strain evidence="7 8">Ptm05</strain>
    </source>
</reference>
<evidence type="ECO:0000313" key="7">
    <source>
        <dbReference type="EMBL" id="MBY8883400.1"/>
    </source>
</evidence>
<evidence type="ECO:0000256" key="6">
    <source>
        <dbReference type="SAM" id="Phobius"/>
    </source>
</evidence>
<keyword evidence="5 6" id="KW-0472">Membrane</keyword>
<feature type="transmembrane region" description="Helical" evidence="6">
    <location>
        <begin position="21"/>
        <end position="41"/>
    </location>
</feature>
<comment type="caution">
    <text evidence="7">The sequence shown here is derived from an EMBL/GenBank/DDBJ whole genome shotgun (WGS) entry which is preliminary data.</text>
</comment>
<evidence type="ECO:0000256" key="3">
    <source>
        <dbReference type="ARBA" id="ARBA00022692"/>
    </source>
</evidence>
<dbReference type="Proteomes" id="UP001198565">
    <property type="component" value="Unassembled WGS sequence"/>
</dbReference>
<protein>
    <submittedName>
        <fullName evidence="7">YihY/virulence factor BrkB family protein</fullName>
    </submittedName>
</protein>
<keyword evidence="2" id="KW-1003">Cell membrane</keyword>